<reference evidence="1 2" key="1">
    <citation type="journal article" date="2018" name="Sci. Rep.">
        <title>Genomic signatures of local adaptation to the degree of environmental predictability in rotifers.</title>
        <authorList>
            <person name="Franch-Gras L."/>
            <person name="Hahn C."/>
            <person name="Garcia-Roger E.M."/>
            <person name="Carmona M.J."/>
            <person name="Serra M."/>
            <person name="Gomez A."/>
        </authorList>
    </citation>
    <scope>NUCLEOTIDE SEQUENCE [LARGE SCALE GENOMIC DNA]</scope>
    <source>
        <strain evidence="1">HYR1</strain>
    </source>
</reference>
<protein>
    <submittedName>
        <fullName evidence="1">Uncharacterized protein</fullName>
    </submittedName>
</protein>
<dbReference type="EMBL" id="REGN01006277">
    <property type="protein sequence ID" value="RNA10170.1"/>
    <property type="molecule type" value="Genomic_DNA"/>
</dbReference>
<dbReference type="AlphaFoldDB" id="A0A3M7QFM4"/>
<evidence type="ECO:0000313" key="2">
    <source>
        <dbReference type="Proteomes" id="UP000276133"/>
    </source>
</evidence>
<sequence length="189" mass="23036">MDLAKIIAIEFKLNNLVYHLPYDTLSTHCLFEDQKFLMTYVKQFFFFFCKIYRIIQNSITYKQDYTDVFVQSSTSSELKTSFLKSQMSYSNEQLNINKYKREAERNFSSVMFNTFYFPLHFLTVLHRRTSTEPIYNKIRRRPLDWLGHVLRMPTDRIPRVWHLKEREMLQGQRWPERDETHMKTSANCR</sequence>
<dbReference type="Proteomes" id="UP000276133">
    <property type="component" value="Unassembled WGS sequence"/>
</dbReference>
<proteinExistence type="predicted"/>
<name>A0A3M7QFM4_BRAPC</name>
<organism evidence="1 2">
    <name type="scientific">Brachionus plicatilis</name>
    <name type="common">Marine rotifer</name>
    <name type="synonym">Brachionus muelleri</name>
    <dbReference type="NCBI Taxonomy" id="10195"/>
    <lineage>
        <taxon>Eukaryota</taxon>
        <taxon>Metazoa</taxon>
        <taxon>Spiralia</taxon>
        <taxon>Gnathifera</taxon>
        <taxon>Rotifera</taxon>
        <taxon>Eurotatoria</taxon>
        <taxon>Monogononta</taxon>
        <taxon>Pseudotrocha</taxon>
        <taxon>Ploima</taxon>
        <taxon>Brachionidae</taxon>
        <taxon>Brachionus</taxon>
    </lineage>
</organism>
<gene>
    <name evidence="1" type="ORF">BpHYR1_031662</name>
</gene>
<dbReference type="OrthoDB" id="6625894at2759"/>
<accession>A0A3M7QFM4</accession>
<comment type="caution">
    <text evidence="1">The sequence shown here is derived from an EMBL/GenBank/DDBJ whole genome shotgun (WGS) entry which is preliminary data.</text>
</comment>
<keyword evidence="2" id="KW-1185">Reference proteome</keyword>
<evidence type="ECO:0000313" key="1">
    <source>
        <dbReference type="EMBL" id="RNA10170.1"/>
    </source>
</evidence>